<evidence type="ECO:0000256" key="1">
    <source>
        <dbReference type="SAM" id="Phobius"/>
    </source>
</evidence>
<accession>A0A645BS75</accession>
<keyword evidence="1" id="KW-1133">Transmembrane helix</keyword>
<dbReference type="EMBL" id="VSSQ01021970">
    <property type="protein sequence ID" value="MPM67938.1"/>
    <property type="molecule type" value="Genomic_DNA"/>
</dbReference>
<proteinExistence type="predicted"/>
<name>A0A645BS75_9ZZZZ</name>
<reference evidence="2" key="1">
    <citation type="submission" date="2019-08" db="EMBL/GenBank/DDBJ databases">
        <authorList>
            <person name="Kucharzyk K."/>
            <person name="Murdoch R.W."/>
            <person name="Higgins S."/>
            <person name="Loffler F."/>
        </authorList>
    </citation>
    <scope>NUCLEOTIDE SEQUENCE</scope>
</reference>
<gene>
    <name evidence="2" type="ORF">SDC9_114863</name>
</gene>
<organism evidence="2">
    <name type="scientific">bioreactor metagenome</name>
    <dbReference type="NCBI Taxonomy" id="1076179"/>
    <lineage>
        <taxon>unclassified sequences</taxon>
        <taxon>metagenomes</taxon>
        <taxon>ecological metagenomes</taxon>
    </lineage>
</organism>
<protein>
    <submittedName>
        <fullName evidence="2">Uncharacterized protein</fullName>
    </submittedName>
</protein>
<keyword evidence="1" id="KW-0812">Transmembrane</keyword>
<sequence length="137" mass="15765">MIPDLLFMHGIVDWCGVALGPILVFSCNFFTFVIFRILHFVRFNFHEIFHELSENFFHCLRISNEIVFQPIGDFTGGFGIKLHEDFCGAWRNITFARYNKVFNCFALGRENCIFVGAVDGSVKQCEITKCIAIKIVI</sequence>
<comment type="caution">
    <text evidence="2">The sequence shown here is derived from an EMBL/GenBank/DDBJ whole genome shotgun (WGS) entry which is preliminary data.</text>
</comment>
<dbReference type="AlphaFoldDB" id="A0A645BS75"/>
<keyword evidence="1" id="KW-0472">Membrane</keyword>
<feature type="transmembrane region" description="Helical" evidence="1">
    <location>
        <begin position="6"/>
        <end position="35"/>
    </location>
</feature>
<evidence type="ECO:0000313" key="2">
    <source>
        <dbReference type="EMBL" id="MPM67938.1"/>
    </source>
</evidence>